<organism evidence="9 10">
    <name type="scientific">Amphibalanus amphitrite</name>
    <name type="common">Striped barnacle</name>
    <name type="synonym">Balanus amphitrite</name>
    <dbReference type="NCBI Taxonomy" id="1232801"/>
    <lineage>
        <taxon>Eukaryota</taxon>
        <taxon>Metazoa</taxon>
        <taxon>Ecdysozoa</taxon>
        <taxon>Arthropoda</taxon>
        <taxon>Crustacea</taxon>
        <taxon>Multicrustacea</taxon>
        <taxon>Cirripedia</taxon>
        <taxon>Thoracica</taxon>
        <taxon>Thoracicalcarea</taxon>
        <taxon>Balanomorpha</taxon>
        <taxon>Balanoidea</taxon>
        <taxon>Balanidae</taxon>
        <taxon>Amphibalaninae</taxon>
        <taxon>Amphibalanus</taxon>
    </lineage>
</organism>
<keyword evidence="5" id="KW-0496">Mitochondrion</keyword>
<dbReference type="Gene3D" id="3.40.50.300">
    <property type="entry name" value="P-loop containing nucleotide triphosphate hydrolases"/>
    <property type="match status" value="1"/>
</dbReference>
<evidence type="ECO:0000256" key="5">
    <source>
        <dbReference type="ARBA" id="ARBA00023128"/>
    </source>
</evidence>
<dbReference type="GO" id="GO:0005741">
    <property type="term" value="C:mitochondrial outer membrane"/>
    <property type="evidence" value="ECO:0007669"/>
    <property type="project" value="UniProtKB-SubCell"/>
</dbReference>
<feature type="region of interest" description="Disordered" evidence="7">
    <location>
        <begin position="322"/>
        <end position="352"/>
    </location>
</feature>
<name>A0A6A4X913_AMPAM</name>
<dbReference type="PANTHER" id="PTHR45644">
    <property type="entry name" value="AAA ATPASE, PUTATIVE (AFU_ORTHOLOGUE AFUA_2G12920)-RELATED-RELATED"/>
    <property type="match status" value="1"/>
</dbReference>
<dbReference type="GO" id="GO:0140570">
    <property type="term" value="P:extraction of mislocalized protein from mitochondrial outer membrane"/>
    <property type="evidence" value="ECO:0007669"/>
    <property type="project" value="TreeGrafter"/>
</dbReference>
<evidence type="ECO:0000313" key="10">
    <source>
        <dbReference type="Proteomes" id="UP000440578"/>
    </source>
</evidence>
<dbReference type="PROSITE" id="PS00674">
    <property type="entry name" value="AAA"/>
    <property type="match status" value="1"/>
</dbReference>
<dbReference type="EMBL" id="VIIS01000228">
    <property type="protein sequence ID" value="KAF0311578.1"/>
    <property type="molecule type" value="Genomic_DNA"/>
</dbReference>
<proteinExistence type="inferred from homology"/>
<dbReference type="InterPro" id="IPR003959">
    <property type="entry name" value="ATPase_AAA_core"/>
</dbReference>
<dbReference type="CDD" id="cd19520">
    <property type="entry name" value="RecA-like_ATAD1"/>
    <property type="match status" value="1"/>
</dbReference>
<evidence type="ECO:0000259" key="8">
    <source>
        <dbReference type="SMART" id="SM00382"/>
    </source>
</evidence>
<keyword evidence="4 6" id="KW-0067">ATP-binding</keyword>
<reference evidence="9 10" key="1">
    <citation type="submission" date="2019-07" db="EMBL/GenBank/DDBJ databases">
        <title>Draft genome assembly of a fouling barnacle, Amphibalanus amphitrite (Darwin, 1854): The first reference genome for Thecostraca.</title>
        <authorList>
            <person name="Kim W."/>
        </authorList>
    </citation>
    <scope>NUCLEOTIDE SEQUENCE [LARGE SCALE GENOMIC DNA]</scope>
    <source>
        <strain evidence="9">SNU_AA5</strain>
        <tissue evidence="9">Soma without cirri and trophi</tissue>
    </source>
</reference>
<sequence>MPDRAFDRSELLSLLLRTAVASAITYLGVKWAVDMMDPTRKRRQEDKKRAERLMTRLGIDKNVHLTDYEMSIACQLVEPVSIQVSWDSIAGLDSVIQELKETVILPIQNRHLFRGSQLIQPPKGVLLHGPPGCGKTLLAKATAREACTRFINLEISSLTDKWYGESQKLCAAVFSLAVKLEPCIIFIDEIDSFLRARATHDHEATAMMKAMFMSLWDGLISDSERCVLVMGATNRPQDVDKAILRRMPAAFHIGKPTLPQRKSILHLVMRGESASDDIDFNRLAKLTDGFTGSDLRELCRTAAIYPVRDYMTSPSATVFGGLSGAGPVPDGPSSVTRELSRPPTAQLRPITQADFDRAISKMKESKSHTGGLLSTDDMLD</sequence>
<dbReference type="InterPro" id="IPR027417">
    <property type="entry name" value="P-loop_NTPase"/>
</dbReference>
<dbReference type="AlphaFoldDB" id="A0A6A4X913"/>
<dbReference type="OrthoDB" id="10254455at2759"/>
<gene>
    <name evidence="9" type="primary">atad1b</name>
    <name evidence="9" type="ORF">FJT64_017609</name>
</gene>
<keyword evidence="3" id="KW-1000">Mitochondrion outer membrane</keyword>
<evidence type="ECO:0000256" key="7">
    <source>
        <dbReference type="SAM" id="MobiDB-lite"/>
    </source>
</evidence>
<dbReference type="SUPFAM" id="SSF52540">
    <property type="entry name" value="P-loop containing nucleoside triphosphate hydrolases"/>
    <property type="match status" value="1"/>
</dbReference>
<evidence type="ECO:0000256" key="6">
    <source>
        <dbReference type="RuleBase" id="RU003651"/>
    </source>
</evidence>
<keyword evidence="2 6" id="KW-0547">Nucleotide-binding</keyword>
<evidence type="ECO:0000313" key="9">
    <source>
        <dbReference type="EMBL" id="KAF0311578.1"/>
    </source>
</evidence>
<evidence type="ECO:0000256" key="3">
    <source>
        <dbReference type="ARBA" id="ARBA00022787"/>
    </source>
</evidence>
<dbReference type="Pfam" id="PF17862">
    <property type="entry name" value="AAA_lid_3"/>
    <property type="match status" value="1"/>
</dbReference>
<keyword evidence="3" id="KW-0472">Membrane</keyword>
<protein>
    <submittedName>
        <fullName evidence="9">ATPase family AAA domain-containing protein 1-B</fullName>
    </submittedName>
</protein>
<dbReference type="InterPro" id="IPR003593">
    <property type="entry name" value="AAA+_ATPase"/>
</dbReference>
<dbReference type="Gene3D" id="1.10.8.60">
    <property type="match status" value="1"/>
</dbReference>
<dbReference type="Proteomes" id="UP000440578">
    <property type="component" value="Unassembled WGS sequence"/>
</dbReference>
<dbReference type="InterPro" id="IPR051701">
    <property type="entry name" value="Mito_OM_Translocase_MSP1"/>
</dbReference>
<comment type="subcellular location">
    <subcellularLocation>
        <location evidence="1">Mitochondrion outer membrane</location>
        <topology evidence="1">Single-pass membrane protein</topology>
    </subcellularLocation>
</comment>
<comment type="caution">
    <text evidence="9">The sequence shown here is derived from an EMBL/GenBank/DDBJ whole genome shotgun (WGS) entry which is preliminary data.</text>
</comment>
<dbReference type="InterPro" id="IPR041569">
    <property type="entry name" value="AAA_lid_3"/>
</dbReference>
<dbReference type="Pfam" id="PF00004">
    <property type="entry name" value="AAA"/>
    <property type="match status" value="1"/>
</dbReference>
<comment type="similarity">
    <text evidence="6">Belongs to the AAA ATPase family.</text>
</comment>
<dbReference type="GO" id="GO:0005524">
    <property type="term" value="F:ATP binding"/>
    <property type="evidence" value="ECO:0007669"/>
    <property type="project" value="UniProtKB-KW"/>
</dbReference>
<accession>A0A6A4X913</accession>
<dbReference type="SMART" id="SM00382">
    <property type="entry name" value="AAA"/>
    <property type="match status" value="1"/>
</dbReference>
<dbReference type="InterPro" id="IPR003960">
    <property type="entry name" value="ATPase_AAA_CS"/>
</dbReference>
<evidence type="ECO:0000256" key="1">
    <source>
        <dbReference type="ARBA" id="ARBA00004572"/>
    </source>
</evidence>
<feature type="domain" description="AAA+ ATPase" evidence="8">
    <location>
        <begin position="121"/>
        <end position="259"/>
    </location>
</feature>
<evidence type="ECO:0000256" key="4">
    <source>
        <dbReference type="ARBA" id="ARBA00022840"/>
    </source>
</evidence>
<keyword evidence="10" id="KW-1185">Reference proteome</keyword>
<evidence type="ECO:0000256" key="2">
    <source>
        <dbReference type="ARBA" id="ARBA00022741"/>
    </source>
</evidence>
<dbReference type="FunFam" id="3.40.50.300:FF:000538">
    <property type="entry name" value="ATPase family AAA domain-containing protein 1"/>
    <property type="match status" value="1"/>
</dbReference>
<dbReference type="GO" id="GO:0016887">
    <property type="term" value="F:ATP hydrolysis activity"/>
    <property type="evidence" value="ECO:0007669"/>
    <property type="project" value="InterPro"/>
</dbReference>
<dbReference type="PANTHER" id="PTHR45644:SF3">
    <property type="entry name" value="FI08533P-RELATED"/>
    <property type="match status" value="1"/>
</dbReference>